<dbReference type="NCBIfam" id="TIGR01766">
    <property type="entry name" value="IS200/IS605 family accessory protein TnpB-like domain"/>
    <property type="match status" value="1"/>
</dbReference>
<dbReference type="RefSeq" id="WP_046505805.1">
    <property type="nucleotide sequence ID" value="NZ_LN831776.1"/>
</dbReference>
<dbReference type="Pfam" id="PF12323">
    <property type="entry name" value="HTH_OrfB_IS605"/>
    <property type="match status" value="1"/>
</dbReference>
<reference evidence="12" key="1">
    <citation type="submission" date="2015-03" db="EMBL/GenBank/DDBJ databases">
        <authorList>
            <person name="Wibberg D."/>
        </authorList>
    </citation>
    <scope>NUCLEOTIDE SEQUENCE [LARGE SCALE GENOMIC DNA]</scope>
</reference>
<evidence type="ECO:0008006" key="13">
    <source>
        <dbReference type="Google" id="ProtNLM"/>
    </source>
</evidence>
<evidence type="ECO:0000259" key="10">
    <source>
        <dbReference type="Pfam" id="PF12323"/>
    </source>
</evidence>
<dbReference type="InterPro" id="IPR021027">
    <property type="entry name" value="Transposase_put_HTH"/>
</dbReference>
<dbReference type="EMBL" id="LN831776">
    <property type="protein sequence ID" value="CQR58328.1"/>
    <property type="molecule type" value="Genomic_DNA"/>
</dbReference>
<organism evidence="11 12">
    <name type="scientific">Paenibacillus riograndensis SBR5</name>
    <dbReference type="NCBI Taxonomy" id="1073571"/>
    <lineage>
        <taxon>Bacteria</taxon>
        <taxon>Bacillati</taxon>
        <taxon>Bacillota</taxon>
        <taxon>Bacilli</taxon>
        <taxon>Bacillales</taxon>
        <taxon>Paenibacillaceae</taxon>
        <taxon>Paenibacillus</taxon>
        <taxon>Paenibacillus sonchi group</taxon>
    </lineage>
</organism>
<evidence type="ECO:0000313" key="12">
    <source>
        <dbReference type="Proteomes" id="UP000033163"/>
    </source>
</evidence>
<proteinExistence type="inferred from homology"/>
<dbReference type="Pfam" id="PF07282">
    <property type="entry name" value="Cas12f1-like_TNB"/>
    <property type="match status" value="1"/>
</dbReference>
<dbReference type="GO" id="GO:0032196">
    <property type="term" value="P:transposition"/>
    <property type="evidence" value="ECO:0007669"/>
    <property type="project" value="UniProtKB-KW"/>
</dbReference>
<evidence type="ECO:0000256" key="6">
    <source>
        <dbReference type="ARBA" id="ARBA00023172"/>
    </source>
</evidence>
<sequence length="362" mass="42021">MQITYQFRLYPTPKQEQLMIRTLRLCQKLYNRAKEQRDTAYTQEGKPVTYAMQQDELPAFKKEFPEYKAVHSQVLQDCLRRLDDAYQRFFRGEAGFPHYKSADRYLSFTYPQPGAVAKTLAHEGSVYLSKIGWVRMHAHRPFDRANVTQINVKRYADGWMANIGVKLAAVEAGQSVDAAVGIDVGLRMFAALSDETKVDNPRHLRRAEKRLRRAQRRLSRKQRGSCNRQKAKRKVAKIHQKVARQRNDFLHKQSYRIVMKHDLIAVEQLKVKNMLRNRRLSKSIADAGWRKFMTYLSYKAERQGKRFVQVPAHGTSQTCICGADVPKTLAIRLHECKRCGWVQDRDIVSAKVILQRALKISA</sequence>
<keyword evidence="6" id="KW-0233">DNA recombination</keyword>
<keyword evidence="5" id="KW-0238">DNA-binding</keyword>
<evidence type="ECO:0000313" key="11">
    <source>
        <dbReference type="EMBL" id="CQR58328.1"/>
    </source>
</evidence>
<dbReference type="KEGG" id="pri:PRIO_5959"/>
<dbReference type="GO" id="GO:0046872">
    <property type="term" value="F:metal ion binding"/>
    <property type="evidence" value="ECO:0007669"/>
    <property type="project" value="UniProtKB-KW"/>
</dbReference>
<keyword evidence="3" id="KW-0479">Metal-binding</keyword>
<keyword evidence="7" id="KW-0175">Coiled coil</keyword>
<gene>
    <name evidence="11" type="ORF">PRIO_5959</name>
</gene>
<evidence type="ECO:0000256" key="2">
    <source>
        <dbReference type="ARBA" id="ARBA00022578"/>
    </source>
</evidence>
<evidence type="ECO:0000256" key="3">
    <source>
        <dbReference type="ARBA" id="ARBA00022723"/>
    </source>
</evidence>
<dbReference type="HOGENOM" id="CLU_032903_0_1_9"/>
<feature type="domain" description="Transposase putative helix-turn-helix" evidence="10">
    <location>
        <begin position="1"/>
        <end position="46"/>
    </location>
</feature>
<dbReference type="InterPro" id="IPR001959">
    <property type="entry name" value="Transposase"/>
</dbReference>
<evidence type="ECO:0000256" key="5">
    <source>
        <dbReference type="ARBA" id="ARBA00023125"/>
    </source>
</evidence>
<dbReference type="NCBIfam" id="NF040570">
    <property type="entry name" value="guided_TnpB"/>
    <property type="match status" value="1"/>
</dbReference>
<dbReference type="PATRIC" id="fig|1073571.4.peg.6382"/>
<keyword evidence="4" id="KW-0862">Zinc</keyword>
<feature type="domain" description="Probable transposase IS891/IS1136/IS1341" evidence="8">
    <location>
        <begin position="177"/>
        <end position="277"/>
    </location>
</feature>
<evidence type="ECO:0000256" key="4">
    <source>
        <dbReference type="ARBA" id="ARBA00022833"/>
    </source>
</evidence>
<feature type="domain" description="Cas12f1-like TNB" evidence="9">
    <location>
        <begin position="289"/>
        <end position="353"/>
    </location>
</feature>
<feature type="coiled-coil region" evidence="7">
    <location>
        <begin position="204"/>
        <end position="248"/>
    </location>
</feature>
<comment type="similarity">
    <text evidence="1">In the C-terminal section; belongs to the transposase 35 family.</text>
</comment>
<evidence type="ECO:0000259" key="8">
    <source>
        <dbReference type="Pfam" id="PF01385"/>
    </source>
</evidence>
<dbReference type="Pfam" id="PF01385">
    <property type="entry name" value="OrfB_IS605"/>
    <property type="match status" value="1"/>
</dbReference>
<evidence type="ECO:0000256" key="7">
    <source>
        <dbReference type="SAM" id="Coils"/>
    </source>
</evidence>
<dbReference type="GO" id="GO:0003677">
    <property type="term" value="F:DNA binding"/>
    <property type="evidence" value="ECO:0007669"/>
    <property type="project" value="UniProtKB-KW"/>
</dbReference>
<dbReference type="GO" id="GO:0006310">
    <property type="term" value="P:DNA recombination"/>
    <property type="evidence" value="ECO:0007669"/>
    <property type="project" value="UniProtKB-KW"/>
</dbReference>
<keyword evidence="2" id="KW-0815">Transposition</keyword>
<accession>A0A0E3WJ81</accession>
<dbReference type="AlphaFoldDB" id="A0A0E3WJ81"/>
<protein>
    <recommendedName>
        <fullName evidence="13">Transposase</fullName>
    </recommendedName>
</protein>
<evidence type="ECO:0000256" key="1">
    <source>
        <dbReference type="ARBA" id="ARBA00008761"/>
    </source>
</evidence>
<evidence type="ECO:0000259" key="9">
    <source>
        <dbReference type="Pfam" id="PF07282"/>
    </source>
</evidence>
<name>A0A0E3WJ81_9BACL</name>
<dbReference type="InterPro" id="IPR010095">
    <property type="entry name" value="Cas12f1-like_TNB"/>
</dbReference>
<dbReference type="Proteomes" id="UP000033163">
    <property type="component" value="Chromosome I"/>
</dbReference>